<accession>A0A0B7K4X1</accession>
<feature type="compositionally biased region" description="Basic and acidic residues" evidence="1">
    <location>
        <begin position="433"/>
        <end position="447"/>
    </location>
</feature>
<organism evidence="3">
    <name type="scientific">Bionectria ochroleuca</name>
    <name type="common">Gliocladium roseum</name>
    <dbReference type="NCBI Taxonomy" id="29856"/>
    <lineage>
        <taxon>Eukaryota</taxon>
        <taxon>Fungi</taxon>
        <taxon>Dikarya</taxon>
        <taxon>Ascomycota</taxon>
        <taxon>Pezizomycotina</taxon>
        <taxon>Sordariomycetes</taxon>
        <taxon>Hypocreomycetidae</taxon>
        <taxon>Hypocreales</taxon>
        <taxon>Bionectriaceae</taxon>
        <taxon>Clonostachys</taxon>
    </lineage>
</organism>
<dbReference type="EMBL" id="CDPU01000028">
    <property type="protein sequence ID" value="CEO52368.1"/>
    <property type="molecule type" value="Genomic_DNA"/>
</dbReference>
<feature type="region of interest" description="Disordered" evidence="1">
    <location>
        <begin position="414"/>
        <end position="447"/>
    </location>
</feature>
<evidence type="ECO:0000256" key="2">
    <source>
        <dbReference type="SAM" id="SignalP"/>
    </source>
</evidence>
<sequence length="447" mass="50722">MKSLQYLVLANLVCVSSATFLPRSLLEYFGLSESKIPRFIREINHPYIKSHQRDIESLLDPTEAFCNPDSQFRASLPEFPDDLFKRLSVDNNKVSQGRRGWTNAREVLSDILSCKAALDGVEEFEVDIFLHRGDDELFGEAPTPSDDILDLFIRFFANAPRLSILTWVQPSADSAAAATFEKYFLERNVEFPALTEASLGPNMHYLLAGTPHLQKLTSYSKSYVWSTYSMRSLSQQADGPQMSFVKSTSKLKRLEEFGLHATWTPELVAELQQSAGQLVRLDVDGDVDGRWAGDNLRAMARELNKFENLRELRLPHVIYLGFGGPDEWPDCGNAYFGASGRVLRRQEEISYISGTEKAAQIIVPLMPDLERLCIGGECTEITSGKELKWPWTGRLREYMLEEWPRYDGESGEYGYGYRESEDPQGPVLESWEEDRKWFGGPDGHGEL</sequence>
<feature type="signal peptide" evidence="2">
    <location>
        <begin position="1"/>
        <end position="18"/>
    </location>
</feature>
<feature type="chain" id="PRO_5002118214" evidence="2">
    <location>
        <begin position="19"/>
        <end position="447"/>
    </location>
</feature>
<protein>
    <submittedName>
        <fullName evidence="3">Uncharacterized protein</fullName>
    </submittedName>
</protein>
<name>A0A0B7K4X1_BIOOC</name>
<evidence type="ECO:0000256" key="1">
    <source>
        <dbReference type="SAM" id="MobiDB-lite"/>
    </source>
</evidence>
<reference evidence="3" key="1">
    <citation type="submission" date="2015-01" db="EMBL/GenBank/DDBJ databases">
        <authorList>
            <person name="Durling Mikael"/>
        </authorList>
    </citation>
    <scope>NUCLEOTIDE SEQUENCE</scope>
</reference>
<gene>
    <name evidence="3" type="ORF">BN869_000008426_1</name>
</gene>
<dbReference type="AlphaFoldDB" id="A0A0B7K4X1"/>
<evidence type="ECO:0000313" key="3">
    <source>
        <dbReference type="EMBL" id="CEO52368.1"/>
    </source>
</evidence>
<proteinExistence type="predicted"/>
<keyword evidence="2" id="KW-0732">Signal</keyword>